<sequence>MEKCPTGQHTWTRCHSRACVLACVLVPSYVQERQKKGWLQKNLPVSNTKQALKEGGKINFLELANCSILK</sequence>
<name>A0A1A8YLM8_PLAOA</name>
<dbReference type="Proteomes" id="UP000078550">
    <property type="component" value="Unassembled WGS sequence"/>
</dbReference>
<organism evidence="1 4">
    <name type="scientific">Plasmodium ovale wallikeri</name>
    <dbReference type="NCBI Taxonomy" id="864142"/>
    <lineage>
        <taxon>Eukaryota</taxon>
        <taxon>Sar</taxon>
        <taxon>Alveolata</taxon>
        <taxon>Apicomplexa</taxon>
        <taxon>Aconoidasida</taxon>
        <taxon>Haemosporida</taxon>
        <taxon>Plasmodiidae</taxon>
        <taxon>Plasmodium</taxon>
        <taxon>Plasmodium (Plasmodium)</taxon>
    </lineage>
</organism>
<dbReference type="Proteomes" id="UP000078555">
    <property type="component" value="Unassembled WGS sequence"/>
</dbReference>
<evidence type="ECO:0000313" key="3">
    <source>
        <dbReference type="Proteomes" id="UP000078550"/>
    </source>
</evidence>
<dbReference type="EMBL" id="FLRE01000051">
    <property type="protein sequence ID" value="SBT33089.1"/>
    <property type="molecule type" value="Genomic_DNA"/>
</dbReference>
<gene>
    <name evidence="1" type="ORF">POVWA1_012280</name>
    <name evidence="2" type="ORF">POVWA2_012950</name>
</gene>
<evidence type="ECO:0000313" key="2">
    <source>
        <dbReference type="EMBL" id="SBT33089.1"/>
    </source>
</evidence>
<dbReference type="EMBL" id="FLRD01000039">
    <property type="protein sequence ID" value="SBT32476.1"/>
    <property type="molecule type" value="Genomic_DNA"/>
</dbReference>
<proteinExistence type="predicted"/>
<accession>A0A1A8YLM8</accession>
<evidence type="ECO:0000313" key="4">
    <source>
        <dbReference type="Proteomes" id="UP000078555"/>
    </source>
</evidence>
<reference evidence="1" key="1">
    <citation type="submission" date="2016-05" db="EMBL/GenBank/DDBJ databases">
        <authorList>
            <person name="Lavstsen T."/>
            <person name="Jespersen J.S."/>
        </authorList>
    </citation>
    <scope>NUCLEOTIDE SEQUENCE [LARGE SCALE GENOMIC DNA]</scope>
</reference>
<keyword evidence="4" id="KW-1185">Reference proteome</keyword>
<protein>
    <submittedName>
        <fullName evidence="1">Uncharacterized protein</fullName>
    </submittedName>
</protein>
<dbReference type="AlphaFoldDB" id="A0A1A8YLM8"/>
<evidence type="ECO:0000313" key="1">
    <source>
        <dbReference type="EMBL" id="SBT32476.1"/>
    </source>
</evidence>
<reference evidence="3 4" key="2">
    <citation type="submission" date="2016-05" db="EMBL/GenBank/DDBJ databases">
        <authorList>
            <person name="Naeem Raeece"/>
        </authorList>
    </citation>
    <scope>NUCLEOTIDE SEQUENCE [LARGE SCALE GENOMIC DNA]</scope>
</reference>